<dbReference type="InterPro" id="IPR000873">
    <property type="entry name" value="AMP-dep_synth/lig_dom"/>
</dbReference>
<dbReference type="PANTHER" id="PTHR43767">
    <property type="entry name" value="LONG-CHAIN-FATTY-ACID--COA LIGASE"/>
    <property type="match status" value="1"/>
</dbReference>
<name>A0ABN2FXN3_9ACTN</name>
<dbReference type="NCBIfam" id="NF004837">
    <property type="entry name" value="PRK06187.1"/>
    <property type="match status" value="1"/>
</dbReference>
<protein>
    <submittedName>
        <fullName evidence="3">Long-chain fatty acid--CoA ligase</fullName>
    </submittedName>
</protein>
<feature type="domain" description="AMP-dependent synthetase/ligase" evidence="1">
    <location>
        <begin position="17"/>
        <end position="380"/>
    </location>
</feature>
<evidence type="ECO:0000313" key="4">
    <source>
        <dbReference type="Proteomes" id="UP001500618"/>
    </source>
</evidence>
<dbReference type="EMBL" id="BAAANY010000002">
    <property type="protein sequence ID" value="GAA1661425.1"/>
    <property type="molecule type" value="Genomic_DNA"/>
</dbReference>
<dbReference type="InterPro" id="IPR025110">
    <property type="entry name" value="AMP-bd_C"/>
</dbReference>
<dbReference type="RefSeq" id="WP_344307304.1">
    <property type="nucleotide sequence ID" value="NZ_BAAANY010000002.1"/>
</dbReference>
<dbReference type="InterPro" id="IPR050237">
    <property type="entry name" value="ATP-dep_AMP-bd_enzyme"/>
</dbReference>
<dbReference type="GO" id="GO:0016874">
    <property type="term" value="F:ligase activity"/>
    <property type="evidence" value="ECO:0007669"/>
    <property type="project" value="UniProtKB-KW"/>
</dbReference>
<dbReference type="Gene3D" id="3.30.300.30">
    <property type="match status" value="1"/>
</dbReference>
<dbReference type="Pfam" id="PF13193">
    <property type="entry name" value="AMP-binding_C"/>
    <property type="match status" value="1"/>
</dbReference>
<accession>A0ABN2FXN3</accession>
<proteinExistence type="predicted"/>
<dbReference type="Proteomes" id="UP001500618">
    <property type="component" value="Unassembled WGS sequence"/>
</dbReference>
<dbReference type="Pfam" id="PF00501">
    <property type="entry name" value="AMP-binding"/>
    <property type="match status" value="1"/>
</dbReference>
<feature type="domain" description="AMP-binding enzyme C-terminal" evidence="2">
    <location>
        <begin position="431"/>
        <end position="506"/>
    </location>
</feature>
<dbReference type="SUPFAM" id="SSF56801">
    <property type="entry name" value="Acetyl-CoA synthetase-like"/>
    <property type="match status" value="1"/>
</dbReference>
<evidence type="ECO:0000259" key="2">
    <source>
        <dbReference type="Pfam" id="PF13193"/>
    </source>
</evidence>
<evidence type="ECO:0000313" key="3">
    <source>
        <dbReference type="EMBL" id="GAA1661425.1"/>
    </source>
</evidence>
<comment type="caution">
    <text evidence="3">The sequence shown here is derived from an EMBL/GenBank/DDBJ whole genome shotgun (WGS) entry which is preliminary data.</text>
</comment>
<dbReference type="InterPro" id="IPR042099">
    <property type="entry name" value="ANL_N_sf"/>
</dbReference>
<dbReference type="PANTHER" id="PTHR43767:SF1">
    <property type="entry name" value="NONRIBOSOMAL PEPTIDE SYNTHASE PES1 (EUROFUNG)-RELATED"/>
    <property type="match status" value="1"/>
</dbReference>
<evidence type="ECO:0000259" key="1">
    <source>
        <dbReference type="Pfam" id="PF00501"/>
    </source>
</evidence>
<sequence>MDADALADIRRLDAMVDHWADRKPDALALVFGDQKWTWRQFQQRGEKLAAALVAAGVRPGDRVASYDKNHVACLELTQAASRVGAVNTVVNFRLAPDEVAYVLEDAGATVLFVGHEFVEVWKQIADRINTVRKVVVVGGSPDEYEELLASAPAYEGVVDVQPDDAVNQLYTSGTTGFPKGAVLSHRALLAHTRACTELFQTCEGRVSLVAMPLFHVGGSSYSLIALYAGVPTVLVREAHPTYLLPAIEENGANQAFLVPALIGMLLAAGEPAIHALGKLEALAYGASPMPLPLLERCVQLLPTTVSLMQVYGLTEVSGVATSLADGDHRDPAVRHRLLSAGKANPGVEVRILDPGTSAPAEQGVSGEVQLRTEQVMTGYWNRAQATAEAIDSDGWFHTGDIGYLDEDGYLFIHDRLKDMIISGGENIYSSEVENAVAAHPSVADVSVIGIADEKWGEAVRAVVVPVPGQRIDAAEIIEFCRGRLAHYKCPKSIVVTEELPRNPSGKVLKNDLRKTFGQ</sequence>
<reference evidence="3 4" key="1">
    <citation type="journal article" date="2019" name="Int. J. Syst. Evol. Microbiol.">
        <title>The Global Catalogue of Microorganisms (GCM) 10K type strain sequencing project: providing services to taxonomists for standard genome sequencing and annotation.</title>
        <authorList>
            <consortium name="The Broad Institute Genomics Platform"/>
            <consortium name="The Broad Institute Genome Sequencing Center for Infectious Disease"/>
            <person name="Wu L."/>
            <person name="Ma J."/>
        </authorList>
    </citation>
    <scope>NUCLEOTIDE SEQUENCE [LARGE SCALE GENOMIC DNA]</scope>
    <source>
        <strain evidence="3 4">JCM 14718</strain>
    </source>
</reference>
<organism evidence="3 4">
    <name type="scientific">Fodinicola feengrottensis</name>
    <dbReference type="NCBI Taxonomy" id="435914"/>
    <lineage>
        <taxon>Bacteria</taxon>
        <taxon>Bacillati</taxon>
        <taxon>Actinomycetota</taxon>
        <taxon>Actinomycetes</taxon>
        <taxon>Mycobacteriales</taxon>
        <taxon>Fodinicola</taxon>
    </lineage>
</organism>
<dbReference type="Gene3D" id="3.40.50.12780">
    <property type="entry name" value="N-terminal domain of ligase-like"/>
    <property type="match status" value="1"/>
</dbReference>
<keyword evidence="4" id="KW-1185">Reference proteome</keyword>
<keyword evidence="3" id="KW-0436">Ligase</keyword>
<gene>
    <name evidence="3" type="ORF">GCM10009765_08680</name>
</gene>
<dbReference type="InterPro" id="IPR045851">
    <property type="entry name" value="AMP-bd_C_sf"/>
</dbReference>